<dbReference type="GO" id="GO:0046872">
    <property type="term" value="F:metal ion binding"/>
    <property type="evidence" value="ECO:0007669"/>
    <property type="project" value="UniProtKB-KW"/>
</dbReference>
<dbReference type="EMBL" id="FNCK01000004">
    <property type="protein sequence ID" value="SDG23145.1"/>
    <property type="molecule type" value="Genomic_DNA"/>
</dbReference>
<evidence type="ECO:0000313" key="9">
    <source>
        <dbReference type="Proteomes" id="UP000199708"/>
    </source>
</evidence>
<dbReference type="AlphaFoldDB" id="A0A1G7SJC3"/>
<evidence type="ECO:0000256" key="6">
    <source>
        <dbReference type="ARBA" id="ARBA00023211"/>
    </source>
</evidence>
<dbReference type="Gene3D" id="3.90.79.10">
    <property type="entry name" value="Nucleoside Triphosphate Pyrophosphohydrolase"/>
    <property type="match status" value="1"/>
</dbReference>
<name>A0A1G7SJC3_9LACT</name>
<dbReference type="Proteomes" id="UP000199708">
    <property type="component" value="Unassembled WGS sequence"/>
</dbReference>
<evidence type="ECO:0000256" key="5">
    <source>
        <dbReference type="ARBA" id="ARBA00022842"/>
    </source>
</evidence>
<proteinExistence type="predicted"/>
<dbReference type="PROSITE" id="PS00893">
    <property type="entry name" value="NUDIX_BOX"/>
    <property type="match status" value="1"/>
</dbReference>
<accession>A0A1G7SJC3</accession>
<organism evidence="8 9">
    <name type="scientific">Facklamia miroungae</name>
    <dbReference type="NCBI Taxonomy" id="120956"/>
    <lineage>
        <taxon>Bacteria</taxon>
        <taxon>Bacillati</taxon>
        <taxon>Bacillota</taxon>
        <taxon>Bacilli</taxon>
        <taxon>Lactobacillales</taxon>
        <taxon>Aerococcaceae</taxon>
        <taxon>Facklamia</taxon>
    </lineage>
</organism>
<protein>
    <submittedName>
        <fullName evidence="8">NUDIX domain-containing protein</fullName>
    </submittedName>
</protein>
<dbReference type="OrthoDB" id="9802805at2"/>
<keyword evidence="5" id="KW-0460">Magnesium</keyword>
<evidence type="ECO:0000256" key="2">
    <source>
        <dbReference type="ARBA" id="ARBA00001946"/>
    </source>
</evidence>
<evidence type="ECO:0000256" key="3">
    <source>
        <dbReference type="ARBA" id="ARBA00022723"/>
    </source>
</evidence>
<keyword evidence="3" id="KW-0479">Metal-binding</keyword>
<dbReference type="InterPro" id="IPR015797">
    <property type="entry name" value="NUDIX_hydrolase-like_dom_sf"/>
</dbReference>
<keyword evidence="6" id="KW-0464">Manganese</keyword>
<dbReference type="CDD" id="cd03426">
    <property type="entry name" value="NUDIX_CoAse_Nudt7"/>
    <property type="match status" value="1"/>
</dbReference>
<dbReference type="Pfam" id="PF00293">
    <property type="entry name" value="NUDIX"/>
    <property type="match status" value="1"/>
</dbReference>
<dbReference type="PANTHER" id="PTHR12992:SF11">
    <property type="entry name" value="MITOCHONDRIAL COENZYME A DIPHOSPHATASE NUDT8"/>
    <property type="match status" value="1"/>
</dbReference>
<gene>
    <name evidence="8" type="ORF">SAMN05421791_10447</name>
</gene>
<evidence type="ECO:0000256" key="4">
    <source>
        <dbReference type="ARBA" id="ARBA00022801"/>
    </source>
</evidence>
<dbReference type="STRING" id="120956.SAMN05421791_10447"/>
<evidence type="ECO:0000313" key="8">
    <source>
        <dbReference type="EMBL" id="SDG23145.1"/>
    </source>
</evidence>
<dbReference type="InterPro" id="IPR000086">
    <property type="entry name" value="NUDIX_hydrolase_dom"/>
</dbReference>
<comment type="cofactor">
    <cofactor evidence="2">
        <name>Mg(2+)</name>
        <dbReference type="ChEBI" id="CHEBI:18420"/>
    </cofactor>
</comment>
<dbReference type="SUPFAM" id="SSF55811">
    <property type="entry name" value="Nudix"/>
    <property type="match status" value="1"/>
</dbReference>
<dbReference type="RefSeq" id="WP_090289739.1">
    <property type="nucleotide sequence ID" value="NZ_FNCK01000004.1"/>
</dbReference>
<dbReference type="InterPro" id="IPR020084">
    <property type="entry name" value="NUDIX_hydrolase_CS"/>
</dbReference>
<keyword evidence="4" id="KW-0378">Hydrolase</keyword>
<keyword evidence="9" id="KW-1185">Reference proteome</keyword>
<evidence type="ECO:0000256" key="1">
    <source>
        <dbReference type="ARBA" id="ARBA00001936"/>
    </source>
</evidence>
<reference evidence="8 9" key="1">
    <citation type="submission" date="2016-10" db="EMBL/GenBank/DDBJ databases">
        <authorList>
            <person name="de Groot N.N."/>
        </authorList>
    </citation>
    <scope>NUCLEOTIDE SEQUENCE [LARGE SCALE GENOMIC DNA]</scope>
    <source>
        <strain evidence="8 9">ATCC BAA-466</strain>
    </source>
</reference>
<feature type="domain" description="Nudix hydrolase" evidence="7">
    <location>
        <begin position="23"/>
        <end position="155"/>
    </location>
</feature>
<sequence length="211" mass="24293">MRSKEEDIRKIMANYRLNRYKDKVHYAVIIPLIQRGGEWHLLYEVRSSLISQPGDTSFPGGRVEPGETFQQAAIRETTEELNIDSNKIEVIGEIDGLINEVSVIHSYVALIKGINFSDICPNEKEVAYLFTIPLEYLLKNDPTYYEASVLTEVGDDFPYHLMAHGESYQFRVGKRKIPFYNLPSGEYLWGFTASMTQCFADIIRSDHKWIS</sequence>
<dbReference type="InterPro" id="IPR045121">
    <property type="entry name" value="CoAse"/>
</dbReference>
<dbReference type="PROSITE" id="PS51462">
    <property type="entry name" value="NUDIX"/>
    <property type="match status" value="1"/>
</dbReference>
<dbReference type="GO" id="GO:0010945">
    <property type="term" value="F:coenzyme A diphosphatase activity"/>
    <property type="evidence" value="ECO:0007669"/>
    <property type="project" value="InterPro"/>
</dbReference>
<dbReference type="PANTHER" id="PTHR12992">
    <property type="entry name" value="NUDIX HYDROLASE"/>
    <property type="match status" value="1"/>
</dbReference>
<comment type="cofactor">
    <cofactor evidence="1">
        <name>Mn(2+)</name>
        <dbReference type="ChEBI" id="CHEBI:29035"/>
    </cofactor>
</comment>
<evidence type="ECO:0000259" key="7">
    <source>
        <dbReference type="PROSITE" id="PS51462"/>
    </source>
</evidence>